<dbReference type="eggNOG" id="COG4942">
    <property type="taxonomic scope" value="Bacteria"/>
</dbReference>
<dbReference type="AlphaFoldDB" id="A0A0P1EYJ5"/>
<feature type="chain" id="PRO_5006062070" evidence="1">
    <location>
        <begin position="27"/>
        <end position="376"/>
    </location>
</feature>
<dbReference type="Proteomes" id="UP000051298">
    <property type="component" value="Unassembled WGS sequence"/>
</dbReference>
<dbReference type="RefSeq" id="WP_058123210.1">
    <property type="nucleotide sequence ID" value="NZ_QEOR01000001.1"/>
</dbReference>
<organism evidence="2 3">
    <name type="scientific">Thalassobacter stenotrophicus</name>
    <dbReference type="NCBI Taxonomy" id="266809"/>
    <lineage>
        <taxon>Bacteria</taxon>
        <taxon>Pseudomonadati</taxon>
        <taxon>Pseudomonadota</taxon>
        <taxon>Alphaproteobacteria</taxon>
        <taxon>Rhodobacterales</taxon>
        <taxon>Roseobacteraceae</taxon>
        <taxon>Thalassobacter</taxon>
    </lineage>
</organism>
<accession>A0A0P1EYJ5</accession>
<protein>
    <submittedName>
        <fullName evidence="2">AmiB activator</fullName>
    </submittedName>
</protein>
<gene>
    <name evidence="2" type="ORF">THS5294_01458</name>
</gene>
<keyword evidence="1" id="KW-0732">Signal</keyword>
<dbReference type="EMBL" id="CYRX01000025">
    <property type="protein sequence ID" value="CUH60169.1"/>
    <property type="molecule type" value="Genomic_DNA"/>
</dbReference>
<dbReference type="STRING" id="266809.PM03_06310"/>
<evidence type="ECO:0000256" key="1">
    <source>
        <dbReference type="SAM" id="SignalP"/>
    </source>
</evidence>
<reference evidence="2 3" key="1">
    <citation type="submission" date="2015-09" db="EMBL/GenBank/DDBJ databases">
        <authorList>
            <consortium name="Swine Surveillance"/>
        </authorList>
    </citation>
    <scope>NUCLEOTIDE SEQUENCE [LARGE SCALE GENOMIC DNA]</scope>
    <source>
        <strain evidence="2 3">CECT 5294</strain>
    </source>
</reference>
<sequence length="376" mass="39147">MTLRAVIMAATLAGTLGALSIGPARAQTLEQTARAAAEQLIAAGDLLADANRASDRIAALTRTVRAYEDGLSALRDGLRQVNARERVLTAEFEDRRAEVAQLLGVLARIGHTPAPLLNLHPSGPVGTAQAGQMVAAITPALQAKVDTLSTDLADLALLRDLQNHARTTLETGLAEVQTARTELATALSNRTDRPQRFVQDADAMATLVQNADTLSGFADGLSTLSSAGMTPAPEAATTALPLPVTGQVLRTFGEADAAGIVRNGWLIATTPGALVTSPLDATIRYAGPLLDQGQVIILEPSPNELIILAGMSEAYGTSGTILNQGAPVGVMGGTLPRAQDFLREVGQGGGAGRSETLYIEVRDRNTPVDPADWFAQ</sequence>
<proteinExistence type="predicted"/>
<evidence type="ECO:0000313" key="2">
    <source>
        <dbReference type="EMBL" id="CUH60169.1"/>
    </source>
</evidence>
<evidence type="ECO:0000313" key="3">
    <source>
        <dbReference type="Proteomes" id="UP000051298"/>
    </source>
</evidence>
<name>A0A0P1EYJ5_9RHOB</name>
<feature type="signal peptide" evidence="1">
    <location>
        <begin position="1"/>
        <end position="26"/>
    </location>
</feature>
<dbReference type="InterPro" id="IPR011055">
    <property type="entry name" value="Dup_hybrid_motif"/>
</dbReference>
<dbReference type="Gene3D" id="2.70.70.10">
    <property type="entry name" value="Glucose Permease (Domain IIA)"/>
    <property type="match status" value="1"/>
</dbReference>
<dbReference type="SUPFAM" id="SSF51261">
    <property type="entry name" value="Duplicated hybrid motif"/>
    <property type="match status" value="1"/>
</dbReference>